<dbReference type="AlphaFoldDB" id="A0A133UBY0"/>
<feature type="compositionally biased region" description="Basic and acidic residues" evidence="1">
    <location>
        <begin position="201"/>
        <end position="223"/>
    </location>
</feature>
<dbReference type="EMBL" id="LHXM01000016">
    <property type="protein sequence ID" value="KXA91706.1"/>
    <property type="molecule type" value="Genomic_DNA"/>
</dbReference>
<evidence type="ECO:0000256" key="1">
    <source>
        <dbReference type="SAM" id="MobiDB-lite"/>
    </source>
</evidence>
<evidence type="ECO:0000313" key="4">
    <source>
        <dbReference type="Proteomes" id="UP000070195"/>
    </source>
</evidence>
<feature type="domain" description="Rad51-like C-terminal" evidence="2">
    <location>
        <begin position="46"/>
        <end position="157"/>
    </location>
</feature>
<protein>
    <recommendedName>
        <fullName evidence="2">Rad51-like C-terminal domain-containing protein</fullName>
    </recommendedName>
</protein>
<proteinExistence type="predicted"/>
<dbReference type="InterPro" id="IPR013632">
    <property type="entry name" value="Rad51_C"/>
</dbReference>
<reference evidence="3 4" key="1">
    <citation type="journal article" date="2016" name="Sci. Rep.">
        <title>Metabolic traits of an uncultured archaeal lineage -MSBL1- from brine pools of the Red Sea.</title>
        <authorList>
            <person name="Mwirichia R."/>
            <person name="Alam I."/>
            <person name="Rashid M."/>
            <person name="Vinu M."/>
            <person name="Ba-Alawi W."/>
            <person name="Anthony Kamau A."/>
            <person name="Kamanda Ngugi D."/>
            <person name="Goker M."/>
            <person name="Klenk H.P."/>
            <person name="Bajic V."/>
            <person name="Stingl U."/>
        </authorList>
    </citation>
    <scope>NUCLEOTIDE SEQUENCE [LARGE SCALE GENOMIC DNA]</scope>
    <source>
        <strain evidence="3">SCGC-AAA259D18</strain>
    </source>
</reference>
<sequence>MVKSRPYVRALEVLGELQAFVSPGEIVLQTGGLESLDLPHLLSARQLSDWGEESPGPVLWLDGANRFDPYKVARIARGGGETPYEVLENVYISRAFTCYQMSSLVLEKSPEAVGKHEPKLLIITGLPSLFYRSDIPKGEAEKALDPVLEALPDLALETEMLLMTFRPDGEMKESEIFSETESAADVVVKVAAGDRKIDVELERKSSNDHREISLARSHPETRPLESYAGGG</sequence>
<organism evidence="3 4">
    <name type="scientific">candidate division MSBL1 archaeon SCGC-AAA259D18</name>
    <dbReference type="NCBI Taxonomy" id="1698262"/>
    <lineage>
        <taxon>Archaea</taxon>
        <taxon>Methanobacteriati</taxon>
        <taxon>Methanobacteriota</taxon>
        <taxon>candidate division MSBL1</taxon>
    </lineage>
</organism>
<accession>A0A133UBY0</accession>
<gene>
    <name evidence="3" type="ORF">AKJ63_01090</name>
</gene>
<dbReference type="Gene3D" id="3.40.50.300">
    <property type="entry name" value="P-loop containing nucleotide triphosphate hydrolases"/>
    <property type="match status" value="1"/>
</dbReference>
<keyword evidence="4" id="KW-1185">Reference proteome</keyword>
<evidence type="ECO:0000313" key="3">
    <source>
        <dbReference type="EMBL" id="KXA91706.1"/>
    </source>
</evidence>
<comment type="caution">
    <text evidence="3">The sequence shown here is derived from an EMBL/GenBank/DDBJ whole genome shotgun (WGS) entry which is preliminary data.</text>
</comment>
<dbReference type="Pfam" id="PF08423">
    <property type="entry name" value="Rad51"/>
    <property type="match status" value="1"/>
</dbReference>
<feature type="region of interest" description="Disordered" evidence="1">
    <location>
        <begin position="201"/>
        <end position="231"/>
    </location>
</feature>
<dbReference type="Proteomes" id="UP000070195">
    <property type="component" value="Unassembled WGS sequence"/>
</dbReference>
<dbReference type="InterPro" id="IPR027417">
    <property type="entry name" value="P-loop_NTPase"/>
</dbReference>
<name>A0A133UBY0_9EURY</name>
<evidence type="ECO:0000259" key="2">
    <source>
        <dbReference type="Pfam" id="PF08423"/>
    </source>
</evidence>